<evidence type="ECO:0000256" key="5">
    <source>
        <dbReference type="ARBA" id="ARBA00022679"/>
    </source>
</evidence>
<sequence>MPVWEEISMCTQIIRGLRLPAHNLGLPFYGLRQSYHCTRSLLLPRDTGPKPVVRLRRSPLNSKLDRIAGSTEWHEEPDDSQGQFRFSTGRNEQKNHVPERSERRTGTKSRISSELQKLCFEDFSRENHRIHGNIREEKTFPSAGKGNQFDKRFEFVFGVAPCLLALSQGKRKINRLFVKHTERQQREAVQTVSALALERGIQIQRVNKKELDRMTRGGVHQGLCLQASPLTYLTDNLTAKLKTDRNNSPLWLVLDSIQDPMNLGAILRSAYFLGVDRVVSSLRNSCPLTPVVSKASSGVMEIMGVYGQNSLEDMVKVKAQEGWHIVGTVGFEAEDSAAPTLPCHEFRMTKPTLLLMGGEGVGLSPELRQTCDVLLTIPPRRDLHPAVESLNVSVATGILLHSLLSSRRCGQ</sequence>
<protein>
    <recommendedName>
        <fullName evidence="9">rRNA methyltransferase 1, mitochondrial</fullName>
    </recommendedName>
</protein>
<evidence type="ECO:0000256" key="8">
    <source>
        <dbReference type="ARBA" id="ARBA00023128"/>
    </source>
</evidence>
<evidence type="ECO:0000256" key="9">
    <source>
        <dbReference type="ARBA" id="ARBA00034881"/>
    </source>
</evidence>
<dbReference type="InterPro" id="IPR029028">
    <property type="entry name" value="Alpha/beta_knot_MTases"/>
</dbReference>
<comment type="similarity">
    <text evidence="2">Belongs to the class IV-like SAM-binding methyltransferase superfamily. RNA methyltransferase TrmH family.</text>
</comment>
<evidence type="ECO:0000256" key="6">
    <source>
        <dbReference type="ARBA" id="ARBA00022691"/>
    </source>
</evidence>
<feature type="compositionally biased region" description="Basic and acidic residues" evidence="10">
    <location>
        <begin position="91"/>
        <end position="105"/>
    </location>
</feature>
<feature type="domain" description="RNA 2-O ribose methyltransferase substrate binding" evidence="11">
    <location>
        <begin position="155"/>
        <end position="233"/>
    </location>
</feature>
<name>A0A6J2WX09_CHACN</name>
<dbReference type="InterPro" id="IPR029026">
    <property type="entry name" value="tRNA_m1G_MTases_N"/>
</dbReference>
<accession>A0A6J2WX09</accession>
<dbReference type="InterPro" id="IPR029064">
    <property type="entry name" value="Ribosomal_eL30-like_sf"/>
</dbReference>
<feature type="region of interest" description="Disordered" evidence="10">
    <location>
        <begin position="67"/>
        <end position="110"/>
    </location>
</feature>
<dbReference type="GO" id="GO:0005739">
    <property type="term" value="C:mitochondrion"/>
    <property type="evidence" value="ECO:0007669"/>
    <property type="project" value="UniProtKB-SubCell"/>
</dbReference>
<dbReference type="AlphaFoldDB" id="A0A6J2WX09"/>
<dbReference type="OrthoDB" id="270651at2759"/>
<dbReference type="SUPFAM" id="SSF75217">
    <property type="entry name" value="alpha/beta knot"/>
    <property type="match status" value="1"/>
</dbReference>
<keyword evidence="12" id="KW-1185">Reference proteome</keyword>
<keyword evidence="6" id="KW-0949">S-adenosyl-L-methionine</keyword>
<dbReference type="SMART" id="SM00967">
    <property type="entry name" value="SpoU_sub_bind"/>
    <property type="match status" value="1"/>
</dbReference>
<dbReference type="InterPro" id="IPR004441">
    <property type="entry name" value="rRNA_MeTrfase_TrmH"/>
</dbReference>
<keyword evidence="7" id="KW-0809">Transit peptide</keyword>
<dbReference type="InterPro" id="IPR047261">
    <property type="entry name" value="MRM1_MeTrfase_dom"/>
</dbReference>
<keyword evidence="8" id="KW-0496">Mitochondrion</keyword>
<evidence type="ECO:0000256" key="1">
    <source>
        <dbReference type="ARBA" id="ARBA00004173"/>
    </source>
</evidence>
<dbReference type="Gene3D" id="3.30.1330.30">
    <property type="match status" value="1"/>
</dbReference>
<evidence type="ECO:0000313" key="13">
    <source>
        <dbReference type="RefSeq" id="XP_030648845.1"/>
    </source>
</evidence>
<evidence type="ECO:0000256" key="3">
    <source>
        <dbReference type="ARBA" id="ARBA00022552"/>
    </source>
</evidence>
<dbReference type="GO" id="GO:0003723">
    <property type="term" value="F:RNA binding"/>
    <property type="evidence" value="ECO:0007669"/>
    <property type="project" value="InterPro"/>
</dbReference>
<dbReference type="Gene3D" id="3.40.1280.10">
    <property type="match status" value="1"/>
</dbReference>
<keyword evidence="5" id="KW-0808">Transferase</keyword>
<dbReference type="RefSeq" id="XP_030648845.1">
    <property type="nucleotide sequence ID" value="XM_030792985.1"/>
</dbReference>
<dbReference type="NCBIfam" id="TIGR00186">
    <property type="entry name" value="rRNA_methyl_3"/>
    <property type="match status" value="1"/>
</dbReference>
<dbReference type="PANTHER" id="PTHR46103:SF1">
    <property type="entry name" value="RRNA METHYLTRANSFERASE 1, MITOCHONDRIAL"/>
    <property type="match status" value="1"/>
</dbReference>
<comment type="subcellular location">
    <subcellularLocation>
        <location evidence="1">Mitochondrion</location>
    </subcellularLocation>
</comment>
<reference evidence="13" key="1">
    <citation type="submission" date="2025-08" db="UniProtKB">
        <authorList>
            <consortium name="RefSeq"/>
        </authorList>
    </citation>
    <scope>IDENTIFICATION</scope>
</reference>
<dbReference type="InterPro" id="IPR047182">
    <property type="entry name" value="MRM1"/>
</dbReference>
<evidence type="ECO:0000313" key="12">
    <source>
        <dbReference type="Proteomes" id="UP000504632"/>
    </source>
</evidence>
<dbReference type="Proteomes" id="UP000504632">
    <property type="component" value="Chromosome 15"/>
</dbReference>
<keyword evidence="3" id="KW-0698">rRNA processing</keyword>
<evidence type="ECO:0000256" key="7">
    <source>
        <dbReference type="ARBA" id="ARBA00022946"/>
    </source>
</evidence>
<evidence type="ECO:0000259" key="11">
    <source>
        <dbReference type="SMART" id="SM00967"/>
    </source>
</evidence>
<feature type="compositionally biased region" description="Polar residues" evidence="10">
    <location>
        <begin position="80"/>
        <end position="90"/>
    </location>
</feature>
<dbReference type="InParanoid" id="A0A6J2WX09"/>
<dbReference type="SUPFAM" id="SSF55315">
    <property type="entry name" value="L30e-like"/>
    <property type="match status" value="1"/>
</dbReference>
<proteinExistence type="inferred from homology"/>
<dbReference type="PANTHER" id="PTHR46103">
    <property type="entry name" value="RRNA METHYLTRANSFERASE 1, MITOCHONDRIAL"/>
    <property type="match status" value="1"/>
</dbReference>
<evidence type="ECO:0000256" key="10">
    <source>
        <dbReference type="SAM" id="MobiDB-lite"/>
    </source>
</evidence>
<dbReference type="CTD" id="79922"/>
<evidence type="ECO:0000256" key="4">
    <source>
        <dbReference type="ARBA" id="ARBA00022603"/>
    </source>
</evidence>
<gene>
    <name evidence="13" type="primary">mrm1</name>
</gene>
<dbReference type="Pfam" id="PF00588">
    <property type="entry name" value="SpoU_methylase"/>
    <property type="match status" value="1"/>
</dbReference>
<dbReference type="InterPro" id="IPR001537">
    <property type="entry name" value="SpoU_MeTrfase"/>
</dbReference>
<dbReference type="FunFam" id="3.40.1280.10:FF:000054">
    <property type="entry name" value="rRNA methylase, putative"/>
    <property type="match status" value="1"/>
</dbReference>
<dbReference type="CDD" id="cd18105">
    <property type="entry name" value="SpoU-like_MRM1"/>
    <property type="match status" value="1"/>
</dbReference>
<dbReference type="Pfam" id="PF08032">
    <property type="entry name" value="SpoU_sub_bind"/>
    <property type="match status" value="1"/>
</dbReference>
<keyword evidence="4 13" id="KW-0489">Methyltransferase</keyword>
<dbReference type="GeneID" id="115828887"/>
<organism evidence="12 13">
    <name type="scientific">Chanos chanos</name>
    <name type="common">Milkfish</name>
    <name type="synonym">Mugil chanos</name>
    <dbReference type="NCBI Taxonomy" id="29144"/>
    <lineage>
        <taxon>Eukaryota</taxon>
        <taxon>Metazoa</taxon>
        <taxon>Chordata</taxon>
        <taxon>Craniata</taxon>
        <taxon>Vertebrata</taxon>
        <taxon>Euteleostomi</taxon>
        <taxon>Actinopterygii</taxon>
        <taxon>Neopterygii</taxon>
        <taxon>Teleostei</taxon>
        <taxon>Ostariophysi</taxon>
        <taxon>Gonorynchiformes</taxon>
        <taxon>Chanidae</taxon>
        <taxon>Chanos</taxon>
    </lineage>
</organism>
<evidence type="ECO:0000256" key="2">
    <source>
        <dbReference type="ARBA" id="ARBA00007228"/>
    </source>
</evidence>
<dbReference type="InterPro" id="IPR013123">
    <property type="entry name" value="SpoU_subst-bd"/>
</dbReference>
<dbReference type="GO" id="GO:0016435">
    <property type="term" value="F:rRNA (guanine) methyltransferase activity"/>
    <property type="evidence" value="ECO:0007669"/>
    <property type="project" value="TreeGrafter"/>
</dbReference>